<accession>A0ACA9PXH4</accession>
<name>A0ACA9PXH4_9GLOM</name>
<gene>
    <name evidence="1" type="ORF">SPELUC_LOCUS12708</name>
</gene>
<reference evidence="1" key="1">
    <citation type="submission" date="2021-06" db="EMBL/GenBank/DDBJ databases">
        <authorList>
            <person name="Kallberg Y."/>
            <person name="Tangrot J."/>
            <person name="Rosling A."/>
        </authorList>
    </citation>
    <scope>NUCLEOTIDE SEQUENCE</scope>
    <source>
        <strain evidence="1">28 12/20/2015</strain>
    </source>
</reference>
<keyword evidence="2" id="KW-1185">Reference proteome</keyword>
<evidence type="ECO:0000313" key="2">
    <source>
        <dbReference type="Proteomes" id="UP000789366"/>
    </source>
</evidence>
<feature type="non-terminal residue" evidence="1">
    <location>
        <position position="298"/>
    </location>
</feature>
<proteinExistence type="predicted"/>
<evidence type="ECO:0000313" key="1">
    <source>
        <dbReference type="EMBL" id="CAG8725183.1"/>
    </source>
</evidence>
<dbReference type="EMBL" id="CAJVPW010030878">
    <property type="protein sequence ID" value="CAG8725183.1"/>
    <property type="molecule type" value="Genomic_DNA"/>
</dbReference>
<comment type="caution">
    <text evidence="1">The sequence shown here is derived from an EMBL/GenBank/DDBJ whole genome shotgun (WGS) entry which is preliminary data.</text>
</comment>
<sequence>NSAIEFESDFNFMSSHSSNPIIEPEGVLNLTLNQSFSNPPENDFIVTPGPSSSSNDISSDDESQENLLQLYVGLPFNTWEEVDSFVESYGKVLGQLNNATNQIVPKTVYTDADLAMGAALKNMWPTTHHSHCIFHLNNNFVKKLKPIMGKSFEECYQLFYSSRNSLLEIDFERRWMRFVEFVEPFPKAHRYAIETLYPTRHSWAVCYTQTRFTAGIQSTQRVEGINAIIKREVSHSSTLLHLIDAIQNRLDEEARYARISEQKNMNPSIGLPHIASRYFSGIDSLLKEYLTPHVLSLQ</sequence>
<feature type="non-terminal residue" evidence="1">
    <location>
        <position position="1"/>
    </location>
</feature>
<protein>
    <submittedName>
        <fullName evidence="1">9737_t:CDS:1</fullName>
    </submittedName>
</protein>
<organism evidence="1 2">
    <name type="scientific">Cetraspora pellucida</name>
    <dbReference type="NCBI Taxonomy" id="1433469"/>
    <lineage>
        <taxon>Eukaryota</taxon>
        <taxon>Fungi</taxon>
        <taxon>Fungi incertae sedis</taxon>
        <taxon>Mucoromycota</taxon>
        <taxon>Glomeromycotina</taxon>
        <taxon>Glomeromycetes</taxon>
        <taxon>Diversisporales</taxon>
        <taxon>Gigasporaceae</taxon>
        <taxon>Cetraspora</taxon>
    </lineage>
</organism>
<dbReference type="Proteomes" id="UP000789366">
    <property type="component" value="Unassembled WGS sequence"/>
</dbReference>